<gene>
    <name evidence="8" type="ORF">SHERM_10505</name>
</gene>
<keyword evidence="6 7" id="KW-0472">Membrane</keyword>
<keyword evidence="5 7" id="KW-1133">Transmembrane helix</keyword>
<comment type="subcellular location">
    <subcellularLocation>
        <location evidence="1">Membrane</location>
        <topology evidence="1">Multi-pass membrane protein</topology>
    </subcellularLocation>
</comment>
<feature type="transmembrane region" description="Helical" evidence="7">
    <location>
        <begin position="132"/>
        <end position="153"/>
    </location>
</feature>
<sequence length="221" mass="23363">MSSNSWWRSENEGLSRTFLSSAQDMDAPLTLSFSTYMYLAVVYGNILIYRRKKLLVPWYWYVVLGFVDVHGKYIGSAVCVAGLSLVFLSDAGVAGGGGSIPVLGDCLVIAGSFFYAINNVGEEFCVKEKDQIEAVAMIGMFGMLVSATEIIVLERKAFESVKWSAGLARAAEVYSGPGWTAAEVGRAGAAEVCSSPGRTAVEVRKAGAAEGAAEVRSAGGG</sequence>
<dbReference type="AlphaFoldDB" id="A0A9N7R012"/>
<proteinExistence type="inferred from homology"/>
<evidence type="ECO:0000256" key="6">
    <source>
        <dbReference type="ARBA" id="ARBA00023136"/>
    </source>
</evidence>
<comment type="caution">
    <text evidence="8">The sequence shown here is derived from an EMBL/GenBank/DDBJ whole genome shotgun (WGS) entry which is preliminary data.</text>
</comment>
<evidence type="ECO:0000256" key="3">
    <source>
        <dbReference type="ARBA" id="ARBA00022448"/>
    </source>
</evidence>
<dbReference type="GO" id="GO:0022857">
    <property type="term" value="F:transmembrane transporter activity"/>
    <property type="evidence" value="ECO:0007669"/>
    <property type="project" value="InterPro"/>
</dbReference>
<keyword evidence="9" id="KW-1185">Reference proteome</keyword>
<evidence type="ECO:0000256" key="1">
    <source>
        <dbReference type="ARBA" id="ARBA00004141"/>
    </source>
</evidence>
<feature type="transmembrane region" description="Helical" evidence="7">
    <location>
        <begin position="58"/>
        <end position="88"/>
    </location>
</feature>
<dbReference type="InterPro" id="IPR009262">
    <property type="entry name" value="SLC35_F1/F2/F6"/>
</dbReference>
<protein>
    <submittedName>
        <fullName evidence="8">Uncharacterized protein</fullName>
    </submittedName>
</protein>
<dbReference type="Pfam" id="PF06027">
    <property type="entry name" value="SLC35F"/>
    <property type="match status" value="1"/>
</dbReference>
<dbReference type="PANTHER" id="PTHR14233">
    <property type="entry name" value="DUF914-RELATED"/>
    <property type="match status" value="1"/>
</dbReference>
<dbReference type="PANTHER" id="PTHR14233:SF18">
    <property type="entry name" value="OS05G0444300 PROTEIN"/>
    <property type="match status" value="1"/>
</dbReference>
<dbReference type="OrthoDB" id="429955at2759"/>
<keyword evidence="3" id="KW-0813">Transport</keyword>
<dbReference type="Proteomes" id="UP001153555">
    <property type="component" value="Unassembled WGS sequence"/>
</dbReference>
<keyword evidence="4 7" id="KW-0812">Transmembrane</keyword>
<evidence type="ECO:0000313" key="9">
    <source>
        <dbReference type="Proteomes" id="UP001153555"/>
    </source>
</evidence>
<dbReference type="GO" id="GO:0016020">
    <property type="term" value="C:membrane"/>
    <property type="evidence" value="ECO:0007669"/>
    <property type="project" value="UniProtKB-SubCell"/>
</dbReference>
<accession>A0A9N7R012</accession>
<dbReference type="InterPro" id="IPR052221">
    <property type="entry name" value="SLC35F_Transporter"/>
</dbReference>
<evidence type="ECO:0000256" key="7">
    <source>
        <dbReference type="SAM" id="Phobius"/>
    </source>
</evidence>
<comment type="similarity">
    <text evidence="2">Belongs to the SLC35F solute transporter family.</text>
</comment>
<evidence type="ECO:0000313" key="8">
    <source>
        <dbReference type="EMBL" id="CAA0808086.1"/>
    </source>
</evidence>
<evidence type="ECO:0000256" key="4">
    <source>
        <dbReference type="ARBA" id="ARBA00022692"/>
    </source>
</evidence>
<feature type="transmembrane region" description="Helical" evidence="7">
    <location>
        <begin position="27"/>
        <end position="46"/>
    </location>
</feature>
<reference evidence="8" key="1">
    <citation type="submission" date="2019-12" db="EMBL/GenBank/DDBJ databases">
        <authorList>
            <person name="Scholes J."/>
        </authorList>
    </citation>
    <scope>NUCLEOTIDE SEQUENCE</scope>
</reference>
<evidence type="ECO:0000256" key="5">
    <source>
        <dbReference type="ARBA" id="ARBA00022989"/>
    </source>
</evidence>
<name>A0A9N7R012_STRHE</name>
<feature type="transmembrane region" description="Helical" evidence="7">
    <location>
        <begin position="100"/>
        <end position="120"/>
    </location>
</feature>
<evidence type="ECO:0000256" key="2">
    <source>
        <dbReference type="ARBA" id="ARBA00007863"/>
    </source>
</evidence>
<organism evidence="8 9">
    <name type="scientific">Striga hermonthica</name>
    <name type="common">Purple witchweed</name>
    <name type="synonym">Buchnera hermonthica</name>
    <dbReference type="NCBI Taxonomy" id="68872"/>
    <lineage>
        <taxon>Eukaryota</taxon>
        <taxon>Viridiplantae</taxon>
        <taxon>Streptophyta</taxon>
        <taxon>Embryophyta</taxon>
        <taxon>Tracheophyta</taxon>
        <taxon>Spermatophyta</taxon>
        <taxon>Magnoliopsida</taxon>
        <taxon>eudicotyledons</taxon>
        <taxon>Gunneridae</taxon>
        <taxon>Pentapetalae</taxon>
        <taxon>asterids</taxon>
        <taxon>lamiids</taxon>
        <taxon>Lamiales</taxon>
        <taxon>Orobanchaceae</taxon>
        <taxon>Buchnereae</taxon>
        <taxon>Striga</taxon>
    </lineage>
</organism>
<dbReference type="EMBL" id="CACSLK010002168">
    <property type="protein sequence ID" value="CAA0808086.1"/>
    <property type="molecule type" value="Genomic_DNA"/>
</dbReference>